<comment type="caution">
    <text evidence="1">The sequence shown here is derived from an EMBL/GenBank/DDBJ whole genome shotgun (WGS) entry which is preliminary data.</text>
</comment>
<accession>A0A9Q0B9V3</accession>
<evidence type="ECO:0000313" key="1">
    <source>
        <dbReference type="EMBL" id="KAI3559369.1"/>
    </source>
</evidence>
<reference evidence="1" key="1">
    <citation type="submission" date="2019-01" db="EMBL/GenBank/DDBJ databases">
        <title>Colletotrichum abscissum LGMF1257.</title>
        <authorList>
            <person name="Baroncelli R."/>
        </authorList>
    </citation>
    <scope>NUCLEOTIDE SEQUENCE</scope>
    <source>
        <strain evidence="1">Ca142</strain>
    </source>
</reference>
<protein>
    <submittedName>
        <fullName evidence="1">Uncharacterized protein</fullName>
    </submittedName>
</protein>
<dbReference type="OrthoDB" id="4851394at2759"/>
<proteinExistence type="predicted"/>
<keyword evidence="2" id="KW-1185">Reference proteome</keyword>
<gene>
    <name evidence="1" type="ORF">CABS02_00344</name>
</gene>
<evidence type="ECO:0000313" key="2">
    <source>
        <dbReference type="Proteomes" id="UP001056436"/>
    </source>
</evidence>
<dbReference type="AlphaFoldDB" id="A0A9Q0B9V3"/>
<name>A0A9Q0B9V3_9PEZI</name>
<organism evidence="1 2">
    <name type="scientific">Colletotrichum abscissum</name>
    <dbReference type="NCBI Taxonomy" id="1671311"/>
    <lineage>
        <taxon>Eukaryota</taxon>
        <taxon>Fungi</taxon>
        <taxon>Dikarya</taxon>
        <taxon>Ascomycota</taxon>
        <taxon>Pezizomycotina</taxon>
        <taxon>Sordariomycetes</taxon>
        <taxon>Hypocreomycetidae</taxon>
        <taxon>Glomerellales</taxon>
        <taxon>Glomerellaceae</taxon>
        <taxon>Colletotrichum</taxon>
        <taxon>Colletotrichum acutatum species complex</taxon>
    </lineage>
</organism>
<sequence length="161" mass="18007">MLDDSFQLTVRPIQYSLAASFKNITKSLGQLPVAETLVIALSCSYAWQDGFHIAEGGAITDDMNKKKKLRTGKTGGVADTPKVNIMVRFSRMRDNMEKSREDIEGRSSLIRGLEEGAQACEEGDALLEKASKEWGQTLSEKLRMHEIWKEMNALATILERL</sequence>
<dbReference type="Proteomes" id="UP001056436">
    <property type="component" value="Unassembled WGS sequence"/>
</dbReference>
<dbReference type="EMBL" id="SDAQ01000001">
    <property type="protein sequence ID" value="KAI3559369.1"/>
    <property type="molecule type" value="Genomic_DNA"/>
</dbReference>